<sequence length="494" mass="53505">MRRVLLAAALLLLGSATPASAQDTVLLTVHHIGRDGTTAQEHDTYVVNKETYELTPVAEGSIKLFTGQYALVSTITGKENRDFLTYPNLDMTKDVTLDLDARAAKPVVVKVPDPTAKLVWGDISLPFGILNVDSLEGVGIAHLGPRTKDVTAWINTQWQGKDFYALAWHFDDGLPDGFRRTPSHRELAKVHAKFGASREGTMAYRLVVPATGPSLIDDERGSAKAMEVPLPSARTEYYNTDTHWIPELREVVAAQEPPPPWEADHMLHARAQRYPAGTHERPFNYAIAGPAVPDAGIPSPSVERSAGEISASARMYSDGYGNAGWSKEDKGSTALYRDGVKLGETEGGGGGFFEVPPEDSTYRIEMKSSRASVARLSSQVSIAWTFRSSAAQPGMLPVSTMRFVPKLDGNSGKPAVVPVFLRSQHSEIDRPAKNLTVDVSFDEGKTWTSAKVVGNAAALIEYPPGASTVSLRAKATDWNSTMVEQTIINAYQAG</sequence>
<name>A0A1Y5XQG8_KIBAR</name>
<evidence type="ECO:0000256" key="1">
    <source>
        <dbReference type="SAM" id="SignalP"/>
    </source>
</evidence>
<dbReference type="Proteomes" id="UP000192674">
    <property type="component" value="Unassembled WGS sequence"/>
</dbReference>
<accession>A0A1Y5XQG8</accession>
<reference evidence="2 3" key="1">
    <citation type="submission" date="2017-04" db="EMBL/GenBank/DDBJ databases">
        <authorList>
            <person name="Afonso C.L."/>
            <person name="Miller P.J."/>
            <person name="Scott M.A."/>
            <person name="Spackman E."/>
            <person name="Goraichik I."/>
            <person name="Dimitrov K.M."/>
            <person name="Suarez D.L."/>
            <person name="Swayne D.E."/>
        </authorList>
    </citation>
    <scope>NUCLEOTIDE SEQUENCE [LARGE SCALE GENOMIC DNA]</scope>
    <source>
        <strain evidence="2 3">DSM 43828</strain>
    </source>
</reference>
<proteinExistence type="predicted"/>
<dbReference type="OrthoDB" id="3586357at2"/>
<gene>
    <name evidence="2" type="ORF">SAMN05661093_04795</name>
</gene>
<evidence type="ECO:0000313" key="2">
    <source>
        <dbReference type="EMBL" id="SMD11504.1"/>
    </source>
</evidence>
<dbReference type="EMBL" id="FWXV01000003">
    <property type="protein sequence ID" value="SMD11504.1"/>
    <property type="molecule type" value="Genomic_DNA"/>
</dbReference>
<keyword evidence="3" id="KW-1185">Reference proteome</keyword>
<protein>
    <submittedName>
        <fullName evidence="2">Uncharacterized protein</fullName>
    </submittedName>
</protein>
<dbReference type="AlphaFoldDB" id="A0A1Y5XQG8"/>
<evidence type="ECO:0000313" key="3">
    <source>
        <dbReference type="Proteomes" id="UP000192674"/>
    </source>
</evidence>
<keyword evidence="1" id="KW-0732">Signal</keyword>
<feature type="chain" id="PRO_5012373492" evidence="1">
    <location>
        <begin position="22"/>
        <end position="494"/>
    </location>
</feature>
<feature type="signal peptide" evidence="1">
    <location>
        <begin position="1"/>
        <end position="21"/>
    </location>
</feature>
<dbReference type="RefSeq" id="WP_084428990.1">
    <property type="nucleotide sequence ID" value="NZ_FWXV01000003.1"/>
</dbReference>
<organism evidence="2 3">
    <name type="scientific">Kibdelosporangium aridum</name>
    <dbReference type="NCBI Taxonomy" id="2030"/>
    <lineage>
        <taxon>Bacteria</taxon>
        <taxon>Bacillati</taxon>
        <taxon>Actinomycetota</taxon>
        <taxon>Actinomycetes</taxon>
        <taxon>Pseudonocardiales</taxon>
        <taxon>Pseudonocardiaceae</taxon>
        <taxon>Kibdelosporangium</taxon>
    </lineage>
</organism>